<keyword evidence="6" id="KW-0963">Cytoplasm</keyword>
<dbReference type="GO" id="GO:0005829">
    <property type="term" value="C:cytosol"/>
    <property type="evidence" value="ECO:0007669"/>
    <property type="project" value="TreeGrafter"/>
</dbReference>
<evidence type="ECO:0000256" key="8">
    <source>
        <dbReference type="ARBA" id="ARBA00022679"/>
    </source>
</evidence>
<dbReference type="NCBIfam" id="TIGR01203">
    <property type="entry name" value="HGPRTase"/>
    <property type="match status" value="1"/>
</dbReference>
<evidence type="ECO:0000256" key="10">
    <source>
        <dbReference type="ARBA" id="ARBA00022726"/>
    </source>
</evidence>
<dbReference type="FunFam" id="3.40.50.2020:FF:000006">
    <property type="entry name" value="Hypoxanthine phosphoribosyltransferase"/>
    <property type="match status" value="1"/>
</dbReference>
<keyword evidence="10" id="KW-0660">Purine salvage</keyword>
<name>X0VQ26_9ZZZZ</name>
<evidence type="ECO:0000256" key="5">
    <source>
        <dbReference type="ARBA" id="ARBA00011895"/>
    </source>
</evidence>
<comment type="cofactor">
    <cofactor evidence="1">
        <name>Mg(2+)</name>
        <dbReference type="ChEBI" id="CHEBI:18420"/>
    </cofactor>
</comment>
<dbReference type="GO" id="GO:0046100">
    <property type="term" value="P:hypoxanthine metabolic process"/>
    <property type="evidence" value="ECO:0007669"/>
    <property type="project" value="TreeGrafter"/>
</dbReference>
<dbReference type="InterPro" id="IPR005904">
    <property type="entry name" value="Hxn_phspho_trans"/>
</dbReference>
<keyword evidence="12" id="KW-0460">Magnesium</keyword>
<dbReference type="SUPFAM" id="SSF53271">
    <property type="entry name" value="PRTase-like"/>
    <property type="match status" value="1"/>
</dbReference>
<keyword evidence="9" id="KW-0479">Metal-binding</keyword>
<dbReference type="InterPro" id="IPR050408">
    <property type="entry name" value="HGPRT"/>
</dbReference>
<proteinExistence type="inferred from homology"/>
<accession>X0VQ26</accession>
<dbReference type="GO" id="GO:0000166">
    <property type="term" value="F:nucleotide binding"/>
    <property type="evidence" value="ECO:0007669"/>
    <property type="project" value="UniProtKB-KW"/>
</dbReference>
<dbReference type="CDD" id="cd06223">
    <property type="entry name" value="PRTases_typeI"/>
    <property type="match status" value="1"/>
</dbReference>
<dbReference type="EC" id="2.4.2.8" evidence="5"/>
<dbReference type="Pfam" id="PF00156">
    <property type="entry name" value="Pribosyltran"/>
    <property type="match status" value="1"/>
</dbReference>
<evidence type="ECO:0000256" key="7">
    <source>
        <dbReference type="ARBA" id="ARBA00022676"/>
    </source>
</evidence>
<protein>
    <recommendedName>
        <fullName evidence="5">hypoxanthine phosphoribosyltransferase</fullName>
        <ecNumber evidence="5">2.4.2.8</ecNumber>
    </recommendedName>
</protein>
<dbReference type="InterPro" id="IPR029057">
    <property type="entry name" value="PRTase-like"/>
</dbReference>
<gene>
    <name evidence="14" type="ORF">S01H1_41941</name>
</gene>
<feature type="domain" description="Phosphoribosyltransferase" evidence="13">
    <location>
        <begin position="7"/>
        <end position="145"/>
    </location>
</feature>
<dbReference type="AlphaFoldDB" id="X0VQ26"/>
<dbReference type="EMBL" id="BARS01026621">
    <property type="protein sequence ID" value="GAG02671.1"/>
    <property type="molecule type" value="Genomic_DNA"/>
</dbReference>
<dbReference type="PANTHER" id="PTHR43340">
    <property type="entry name" value="HYPOXANTHINE-GUANINE PHOSPHORIBOSYLTRANSFERASE"/>
    <property type="match status" value="1"/>
</dbReference>
<evidence type="ECO:0000256" key="3">
    <source>
        <dbReference type="ARBA" id="ARBA00004669"/>
    </source>
</evidence>
<dbReference type="InterPro" id="IPR000836">
    <property type="entry name" value="PRTase_dom"/>
</dbReference>
<keyword evidence="8" id="KW-0808">Transferase</keyword>
<evidence type="ECO:0000313" key="14">
    <source>
        <dbReference type="EMBL" id="GAG02671.1"/>
    </source>
</evidence>
<evidence type="ECO:0000256" key="11">
    <source>
        <dbReference type="ARBA" id="ARBA00022741"/>
    </source>
</evidence>
<dbReference type="GO" id="GO:0000287">
    <property type="term" value="F:magnesium ion binding"/>
    <property type="evidence" value="ECO:0007669"/>
    <property type="project" value="TreeGrafter"/>
</dbReference>
<dbReference type="PANTHER" id="PTHR43340:SF1">
    <property type="entry name" value="HYPOXANTHINE PHOSPHORIBOSYLTRANSFERASE"/>
    <property type="match status" value="1"/>
</dbReference>
<evidence type="ECO:0000256" key="9">
    <source>
        <dbReference type="ARBA" id="ARBA00022723"/>
    </source>
</evidence>
<dbReference type="GO" id="GO:0006166">
    <property type="term" value="P:purine ribonucleoside salvage"/>
    <property type="evidence" value="ECO:0007669"/>
    <property type="project" value="UniProtKB-KW"/>
</dbReference>
<evidence type="ECO:0000256" key="2">
    <source>
        <dbReference type="ARBA" id="ARBA00004496"/>
    </source>
</evidence>
<feature type="non-terminal residue" evidence="14">
    <location>
        <position position="1"/>
    </location>
</feature>
<comment type="similarity">
    <text evidence="4">Belongs to the purine/pyrimidine phosphoribosyltransferase family.</text>
</comment>
<evidence type="ECO:0000256" key="6">
    <source>
        <dbReference type="ARBA" id="ARBA00022490"/>
    </source>
</evidence>
<sequence length="165" mass="18733">IIERTCEIARQVSADYEGKDLWLICVLKGGVTFLVDLMRQITIPHSVDFMATASYGASTESSGEVRILKDLDDPIEGRHILIVEDIIDSGRTIDYVTRILRERKPASLRICTLLNKADRREVDVPIDYIGFDIPNEFVVGYGMDFDQLYRNLPFIGVLKSEIYGM</sequence>
<evidence type="ECO:0000259" key="13">
    <source>
        <dbReference type="Pfam" id="PF00156"/>
    </source>
</evidence>
<dbReference type="GO" id="GO:0006178">
    <property type="term" value="P:guanine salvage"/>
    <property type="evidence" value="ECO:0007669"/>
    <property type="project" value="TreeGrafter"/>
</dbReference>
<keyword evidence="7" id="KW-0328">Glycosyltransferase</keyword>
<dbReference type="GO" id="GO:0032263">
    <property type="term" value="P:GMP salvage"/>
    <property type="evidence" value="ECO:0007669"/>
    <property type="project" value="TreeGrafter"/>
</dbReference>
<organism evidence="14">
    <name type="scientific">marine sediment metagenome</name>
    <dbReference type="NCBI Taxonomy" id="412755"/>
    <lineage>
        <taxon>unclassified sequences</taxon>
        <taxon>metagenomes</taxon>
        <taxon>ecological metagenomes</taxon>
    </lineage>
</organism>
<dbReference type="Gene3D" id="3.40.50.2020">
    <property type="match status" value="1"/>
</dbReference>
<comment type="pathway">
    <text evidence="3">Purine metabolism; IMP biosynthesis via salvage pathway; IMP from hypoxanthine: step 1/1.</text>
</comment>
<comment type="subcellular location">
    <subcellularLocation>
        <location evidence="2">Cytoplasm</location>
    </subcellularLocation>
</comment>
<comment type="caution">
    <text evidence="14">The sequence shown here is derived from an EMBL/GenBank/DDBJ whole genome shotgun (WGS) entry which is preliminary data.</text>
</comment>
<evidence type="ECO:0000256" key="1">
    <source>
        <dbReference type="ARBA" id="ARBA00001946"/>
    </source>
</evidence>
<dbReference type="GO" id="GO:0032264">
    <property type="term" value="P:IMP salvage"/>
    <property type="evidence" value="ECO:0007669"/>
    <property type="project" value="TreeGrafter"/>
</dbReference>
<dbReference type="GO" id="GO:0004422">
    <property type="term" value="F:hypoxanthine phosphoribosyltransferase activity"/>
    <property type="evidence" value="ECO:0007669"/>
    <property type="project" value="InterPro"/>
</dbReference>
<evidence type="ECO:0000256" key="12">
    <source>
        <dbReference type="ARBA" id="ARBA00022842"/>
    </source>
</evidence>
<evidence type="ECO:0000256" key="4">
    <source>
        <dbReference type="ARBA" id="ARBA00008391"/>
    </source>
</evidence>
<reference evidence="14" key="1">
    <citation type="journal article" date="2014" name="Front. Microbiol.">
        <title>High frequency of phylogenetically diverse reductive dehalogenase-homologous genes in deep subseafloor sedimentary metagenomes.</title>
        <authorList>
            <person name="Kawai M."/>
            <person name="Futagami T."/>
            <person name="Toyoda A."/>
            <person name="Takaki Y."/>
            <person name="Nishi S."/>
            <person name="Hori S."/>
            <person name="Arai W."/>
            <person name="Tsubouchi T."/>
            <person name="Morono Y."/>
            <person name="Uchiyama I."/>
            <person name="Ito T."/>
            <person name="Fujiyama A."/>
            <person name="Inagaki F."/>
            <person name="Takami H."/>
        </authorList>
    </citation>
    <scope>NUCLEOTIDE SEQUENCE</scope>
    <source>
        <strain evidence="14">Expedition CK06-06</strain>
    </source>
</reference>
<keyword evidence="11" id="KW-0547">Nucleotide-binding</keyword>